<dbReference type="AlphaFoldDB" id="A0A182XQW4"/>
<sequence>KVKLVQLAKGGAIGGGRVVKSNRKAPIIGSILYRASGS</sequence>
<dbReference type="VEuPathDB" id="VectorBase:AQUA014249"/>
<keyword evidence="2" id="KW-1185">Reference proteome</keyword>
<dbReference type="EnsemblMetazoa" id="AQUA014249-RA">
    <property type="protein sequence ID" value="AQUA014249-PA"/>
    <property type="gene ID" value="AQUA014249"/>
</dbReference>
<protein>
    <submittedName>
        <fullName evidence="1">Uncharacterized protein</fullName>
    </submittedName>
</protein>
<proteinExistence type="predicted"/>
<accession>A0A182XQW4</accession>
<evidence type="ECO:0000313" key="2">
    <source>
        <dbReference type="Proteomes" id="UP000076407"/>
    </source>
</evidence>
<name>A0A182XQW4_ANOQN</name>
<evidence type="ECO:0000313" key="1">
    <source>
        <dbReference type="EnsemblMetazoa" id="AQUA014249-PA"/>
    </source>
</evidence>
<dbReference type="Proteomes" id="UP000076407">
    <property type="component" value="Unassembled WGS sequence"/>
</dbReference>
<organism evidence="1 2">
    <name type="scientific">Anopheles quadriannulatus</name>
    <name type="common">Mosquito</name>
    <dbReference type="NCBI Taxonomy" id="34691"/>
    <lineage>
        <taxon>Eukaryota</taxon>
        <taxon>Metazoa</taxon>
        <taxon>Ecdysozoa</taxon>
        <taxon>Arthropoda</taxon>
        <taxon>Hexapoda</taxon>
        <taxon>Insecta</taxon>
        <taxon>Pterygota</taxon>
        <taxon>Neoptera</taxon>
        <taxon>Endopterygota</taxon>
        <taxon>Diptera</taxon>
        <taxon>Nematocera</taxon>
        <taxon>Culicoidea</taxon>
        <taxon>Culicidae</taxon>
        <taxon>Anophelinae</taxon>
        <taxon>Anopheles</taxon>
    </lineage>
</organism>
<reference evidence="1" key="1">
    <citation type="submission" date="2020-05" db="UniProtKB">
        <authorList>
            <consortium name="EnsemblMetazoa"/>
        </authorList>
    </citation>
    <scope>IDENTIFICATION</scope>
    <source>
        <strain evidence="1">SANGQUA</strain>
    </source>
</reference>